<evidence type="ECO:0000313" key="12">
    <source>
        <dbReference type="EMBL" id="MFK2932695.1"/>
    </source>
</evidence>
<protein>
    <submittedName>
        <fullName evidence="12">Transposase</fullName>
    </submittedName>
</protein>
<keyword evidence="8" id="KW-0443">Lipid metabolism</keyword>
<proteinExistence type="inferred from homology"/>
<keyword evidence="3 10" id="KW-0812">Transmembrane</keyword>
<evidence type="ECO:0000256" key="10">
    <source>
        <dbReference type="SAM" id="Phobius"/>
    </source>
</evidence>
<keyword evidence="13" id="KW-1185">Reference proteome</keyword>
<dbReference type="CDD" id="cd03505">
    <property type="entry name" value="Delta9-FADS-like"/>
    <property type="match status" value="1"/>
</dbReference>
<evidence type="ECO:0000256" key="5">
    <source>
        <dbReference type="ARBA" id="ARBA00022989"/>
    </source>
</evidence>
<evidence type="ECO:0000313" key="13">
    <source>
        <dbReference type="Proteomes" id="UP001620397"/>
    </source>
</evidence>
<evidence type="ECO:0000259" key="11">
    <source>
        <dbReference type="Pfam" id="PF00487"/>
    </source>
</evidence>
<dbReference type="PANTHER" id="PTHR11351">
    <property type="entry name" value="ACYL-COA DESATURASE"/>
    <property type="match status" value="1"/>
</dbReference>
<evidence type="ECO:0000256" key="6">
    <source>
        <dbReference type="ARBA" id="ARBA00023002"/>
    </source>
</evidence>
<gene>
    <name evidence="12" type="ORF">ISP14_18105</name>
</gene>
<organism evidence="12 13">
    <name type="scientific">Dyella agri</name>
    <dbReference type="NCBI Taxonomy" id="1926869"/>
    <lineage>
        <taxon>Bacteria</taxon>
        <taxon>Pseudomonadati</taxon>
        <taxon>Pseudomonadota</taxon>
        <taxon>Gammaproteobacteria</taxon>
        <taxon>Lysobacterales</taxon>
        <taxon>Rhodanobacteraceae</taxon>
        <taxon>Dyella</taxon>
    </lineage>
</organism>
<keyword evidence="9 10" id="KW-0472">Membrane</keyword>
<feature type="transmembrane region" description="Helical" evidence="10">
    <location>
        <begin position="147"/>
        <end position="165"/>
    </location>
</feature>
<dbReference type="Pfam" id="PF00487">
    <property type="entry name" value="FA_desaturase"/>
    <property type="match status" value="1"/>
</dbReference>
<evidence type="ECO:0000256" key="3">
    <source>
        <dbReference type="ARBA" id="ARBA00022692"/>
    </source>
</evidence>
<feature type="domain" description="Fatty acid desaturase" evidence="11">
    <location>
        <begin position="23"/>
        <end position="221"/>
    </location>
</feature>
<name>A0ABW8KKN9_9GAMM</name>
<comment type="caution">
    <text evidence="12">The sequence shown here is derived from an EMBL/GenBank/DDBJ whole genome shotgun (WGS) entry which is preliminary data.</text>
</comment>
<comment type="similarity">
    <text evidence="2">Belongs to the fatty acid desaturase type 2 family.</text>
</comment>
<keyword evidence="5 10" id="KW-1133">Transmembrane helix</keyword>
<evidence type="ECO:0000256" key="1">
    <source>
        <dbReference type="ARBA" id="ARBA00004141"/>
    </source>
</evidence>
<dbReference type="Proteomes" id="UP001620397">
    <property type="component" value="Unassembled WGS sequence"/>
</dbReference>
<evidence type="ECO:0000256" key="9">
    <source>
        <dbReference type="ARBA" id="ARBA00023136"/>
    </source>
</evidence>
<dbReference type="InterPro" id="IPR015876">
    <property type="entry name" value="Acyl-CoA_DS"/>
</dbReference>
<keyword evidence="4" id="KW-0276">Fatty acid metabolism</keyword>
<dbReference type="InterPro" id="IPR005804">
    <property type="entry name" value="FA_desaturase_dom"/>
</dbReference>
<evidence type="ECO:0000256" key="4">
    <source>
        <dbReference type="ARBA" id="ARBA00022832"/>
    </source>
</evidence>
<dbReference type="PANTHER" id="PTHR11351:SF33">
    <property type="entry name" value="DELTA-9 FATTY ACID DESATURASE, DESA"/>
    <property type="match status" value="1"/>
</dbReference>
<dbReference type="EMBL" id="JADIKL010000016">
    <property type="protein sequence ID" value="MFK2932695.1"/>
    <property type="molecule type" value="Genomic_DNA"/>
</dbReference>
<evidence type="ECO:0000256" key="8">
    <source>
        <dbReference type="ARBA" id="ARBA00023098"/>
    </source>
</evidence>
<accession>A0ABW8KKN9</accession>
<dbReference type="RefSeq" id="WP_404542648.1">
    <property type="nucleotide sequence ID" value="NZ_JADIKL010000016.1"/>
</dbReference>
<evidence type="ECO:0000256" key="7">
    <source>
        <dbReference type="ARBA" id="ARBA00023004"/>
    </source>
</evidence>
<reference evidence="12 13" key="1">
    <citation type="submission" date="2020-10" db="EMBL/GenBank/DDBJ databases">
        <title>Phylogeny of dyella-like bacteria.</title>
        <authorList>
            <person name="Fu J."/>
        </authorList>
    </citation>
    <scope>NUCLEOTIDE SEQUENCE [LARGE SCALE GENOMIC DNA]</scope>
    <source>
        <strain evidence="12 13">DKC-1</strain>
    </source>
</reference>
<comment type="subcellular location">
    <subcellularLocation>
        <location evidence="1">Membrane</location>
        <topology evidence="1">Multi-pass membrane protein</topology>
    </subcellularLocation>
</comment>
<keyword evidence="6" id="KW-0560">Oxidoreductase</keyword>
<sequence length="427" mass="48379">MFNELLVMASHGLLHAGPGAMLLYLLVTTQLTIFTVTLYLHRSQTHRSVNFHPALTHFFRFWSWLTTAMVTREWVAVHRKHHANADTAQDPHSPYIVGIRRLLREGTELYAAARHDEGLLAKYGRGTPDDWIERHVYTPHCNWGPTLLAFISLALFGVGGMAIWAIQMMWIPFWAAGVVNGIGHWWGYRNFETADKSANVMPLGIWIGGEELHNNHHAFPGSAKFSVRRFEFDLGWFVIQALSRLGLAHVRRIAVIEQANMTNRLAIHMAHPVTLAPRVKVMTEFFRKVTMPAVREEIRRRDLHTPPLSMHLRRALADGGRWLSTDERKRLDAWVDARPRLRTICQFREQLAALMESRRTDRVAESMMQWVRAAVASGIDALQGFALSMGANMAMPSSQAGVADTAFPSIHRSTGIAAAPQTRDRHV</sequence>
<feature type="transmembrane region" description="Helical" evidence="10">
    <location>
        <begin position="20"/>
        <end position="40"/>
    </location>
</feature>
<keyword evidence="7" id="KW-0408">Iron</keyword>
<evidence type="ECO:0000256" key="2">
    <source>
        <dbReference type="ARBA" id="ARBA00008749"/>
    </source>
</evidence>